<dbReference type="Proteomes" id="UP000036902">
    <property type="component" value="Chromosome"/>
</dbReference>
<reference evidence="3" key="1">
    <citation type="submission" date="2016-03" db="EMBL/GenBank/DDBJ databases">
        <authorList>
            <person name="Ma C."/>
            <person name="Zhou S."/>
            <person name="Yang G."/>
        </authorList>
    </citation>
    <scope>NUCLEOTIDE SEQUENCE [LARGE SCALE GENOMIC DNA]</scope>
    <source>
        <strain evidence="3">SgZ-1</strain>
    </source>
</reference>
<name>A0A127K4R1_9RHOO</name>
<evidence type="ECO:0000313" key="3">
    <source>
        <dbReference type="Proteomes" id="UP000036902"/>
    </source>
</evidence>
<sequence length="614" mass="65617">MTMSGPSTEVSEAFDRAYRYAELSQSNMSSFTAALNSSIYSPPTISMTWNSIAAPSLPSMPVAPSMPTISFAVPGGQPTELSIDMPGITIDDFTETAPTLTLPTAPTLSYGAVPTVPSAADVAVPAAPVVTMPAEPTYLSLSTVSFAGVDLHEDWLARLEDMPTLTLVSPTPFSYARGSEYASTLLNALKATLEARLSGGTGIPEAVEQAIWDRARSRETKIALANEAEIQRASEALGFQLPSGVIAAQLREAQQNYYDKLSELSRDVAIKQAELEQANLKDTIAAGMQLEGQLIDYAFKLEQLSFETARAYADNAIQSHNAAVEQFKALLVGYQTYAQSYDTLIKAELAKVEVYKAQLQGEQTKAQINESLVQQFKAQIDAGMSQVEIYRAQVGAAQTLVQLEQTKISAAGEQVRAYVAQVNAETAKVEAYKASVQAQSTLVDMYKTKADAFSAKVGAQAEKAKAELARYNALVSAKTAEWDGYKAKVQTEGERIKALGIQSGALLDGYKAEAAAIESEAKMITMRWETQIKDYEASQQLMLQTAKINADVALQTNNARLDAAKVGAQVYAQLTSSAYGMVNASASISGSASNSVSYSYGGDVAGEVTPKTAV</sequence>
<protein>
    <submittedName>
        <fullName evidence="2">Uncharacterized protein</fullName>
    </submittedName>
</protein>
<keyword evidence="1" id="KW-0175">Coiled coil</keyword>
<dbReference type="EMBL" id="CP014646">
    <property type="protein sequence ID" value="AMO36604.1"/>
    <property type="molecule type" value="Genomic_DNA"/>
</dbReference>
<feature type="coiled-coil region" evidence="1">
    <location>
        <begin position="247"/>
        <end position="281"/>
    </location>
</feature>
<dbReference type="STRING" id="1134435.AC731_006410"/>
<keyword evidence="3" id="KW-1185">Reference proteome</keyword>
<gene>
    <name evidence="2" type="ORF">AC731_006410</name>
</gene>
<proteinExistence type="predicted"/>
<dbReference type="AlphaFoldDB" id="A0A127K4R1"/>
<evidence type="ECO:0000313" key="2">
    <source>
        <dbReference type="EMBL" id="AMO36604.1"/>
    </source>
</evidence>
<accession>A0A127K4R1</accession>
<evidence type="ECO:0000256" key="1">
    <source>
        <dbReference type="SAM" id="Coils"/>
    </source>
</evidence>
<dbReference type="KEGG" id="thu:AC731_006410"/>
<organism evidence="2 3">
    <name type="scientific">Thauera humireducens</name>
    <dbReference type="NCBI Taxonomy" id="1134435"/>
    <lineage>
        <taxon>Bacteria</taxon>
        <taxon>Pseudomonadati</taxon>
        <taxon>Pseudomonadota</taxon>
        <taxon>Betaproteobacteria</taxon>
        <taxon>Rhodocyclales</taxon>
        <taxon>Zoogloeaceae</taxon>
        <taxon>Thauera</taxon>
    </lineage>
</organism>